<dbReference type="EMBL" id="CAJRGZ010000015">
    <property type="protein sequence ID" value="CAG5142242.1"/>
    <property type="molecule type" value="Genomic_DNA"/>
</dbReference>
<dbReference type="AlphaFoldDB" id="A0A8J2HTK6"/>
<sequence>MVVPSQVEFPSDTRITSACSFGGNAIEMHQTLMASIRRQRCTWDVPHSRTTIEAAAWPIATYQAILLNIILPLIAWKQDSSAVSEFPSPDHEILVALVKSSLKRGMFRYPSMLKHYQQTALTPQTAPHIWIGIEEAKRFALTMYHIWTMYCETYMSSETGFPDLLSSHHLQFSAPISDDMWNADSIPDLISLVEEEKANGNQVCDNEMNWICNWLRNS</sequence>
<evidence type="ECO:0000313" key="1">
    <source>
        <dbReference type="EMBL" id="CAG5142242.1"/>
    </source>
</evidence>
<dbReference type="Proteomes" id="UP000676310">
    <property type="component" value="Unassembled WGS sequence"/>
</dbReference>
<accession>A0A8J2HTK6</accession>
<evidence type="ECO:0000313" key="2">
    <source>
        <dbReference type="Proteomes" id="UP000676310"/>
    </source>
</evidence>
<gene>
    <name evidence="1" type="ORF">ALTATR162_LOCUS1114</name>
</gene>
<reference evidence="1" key="1">
    <citation type="submission" date="2021-05" db="EMBL/GenBank/DDBJ databases">
        <authorList>
            <person name="Stam R."/>
        </authorList>
    </citation>
    <scope>NUCLEOTIDE SEQUENCE</scope>
    <source>
        <strain evidence="1">CS162</strain>
    </source>
</reference>
<dbReference type="RefSeq" id="XP_043164644.1">
    <property type="nucleotide sequence ID" value="XM_043308709.1"/>
</dbReference>
<protein>
    <submittedName>
        <fullName evidence="1">Uncharacterized protein</fullName>
    </submittedName>
</protein>
<organism evidence="1 2">
    <name type="scientific">Alternaria atra</name>
    <dbReference type="NCBI Taxonomy" id="119953"/>
    <lineage>
        <taxon>Eukaryota</taxon>
        <taxon>Fungi</taxon>
        <taxon>Dikarya</taxon>
        <taxon>Ascomycota</taxon>
        <taxon>Pezizomycotina</taxon>
        <taxon>Dothideomycetes</taxon>
        <taxon>Pleosporomycetidae</taxon>
        <taxon>Pleosporales</taxon>
        <taxon>Pleosporineae</taxon>
        <taxon>Pleosporaceae</taxon>
        <taxon>Alternaria</taxon>
        <taxon>Alternaria sect. Ulocladioides</taxon>
    </lineage>
</organism>
<name>A0A8J2HTK6_9PLEO</name>
<dbReference type="OrthoDB" id="10261408at2759"/>
<comment type="caution">
    <text evidence="1">The sequence shown here is derived from an EMBL/GenBank/DDBJ whole genome shotgun (WGS) entry which is preliminary data.</text>
</comment>
<dbReference type="GeneID" id="67011379"/>
<keyword evidence="2" id="KW-1185">Reference proteome</keyword>
<proteinExistence type="predicted"/>